<dbReference type="InterPro" id="IPR002110">
    <property type="entry name" value="Ankyrin_rpt"/>
</dbReference>
<evidence type="ECO:0000313" key="5">
    <source>
        <dbReference type="EMBL" id="OAA48299.1"/>
    </source>
</evidence>
<keyword evidence="6" id="KW-1185">Reference proteome</keyword>
<feature type="compositionally biased region" description="Basic and acidic residues" evidence="2">
    <location>
        <begin position="665"/>
        <end position="708"/>
    </location>
</feature>
<evidence type="ECO:0000259" key="3">
    <source>
        <dbReference type="Pfam" id="PF24513"/>
    </source>
</evidence>
<feature type="compositionally biased region" description="Basic and acidic residues" evidence="2">
    <location>
        <begin position="961"/>
        <end position="1082"/>
    </location>
</feature>
<dbReference type="PANTHER" id="PTHR24149:SF14">
    <property type="entry name" value="ANKYRIN REPEAT DOMAIN 12"/>
    <property type="match status" value="1"/>
</dbReference>
<dbReference type="InterPro" id="IPR056485">
    <property type="entry name" value="ARM_KRIT1"/>
</dbReference>
<feature type="compositionally biased region" description="Basic and acidic residues" evidence="2">
    <location>
        <begin position="248"/>
        <end position="265"/>
    </location>
</feature>
<comment type="caution">
    <text evidence="5">The sequence shown here is derived from an EMBL/GenBank/DDBJ whole genome shotgun (WGS) entry which is preliminary data.</text>
</comment>
<feature type="region of interest" description="Disordered" evidence="2">
    <location>
        <begin position="665"/>
        <end position="1082"/>
    </location>
</feature>
<dbReference type="EMBL" id="AZHA01000005">
    <property type="protein sequence ID" value="OAA48299.1"/>
    <property type="molecule type" value="Genomic_DNA"/>
</dbReference>
<dbReference type="Pfam" id="PF24521">
    <property type="entry name" value="Ank_KRIT1"/>
    <property type="match status" value="1"/>
</dbReference>
<dbReference type="InterPro" id="IPR056015">
    <property type="entry name" value="DUF7593"/>
</dbReference>
<feature type="compositionally biased region" description="Basic residues" evidence="2">
    <location>
        <begin position="168"/>
        <end position="178"/>
    </location>
</feature>
<sequence>MDAQNAAETDQARSSAASPQRRRGSQVDAKIASALDSKTGSSPSEIKPKFPSTTALLSRPDDGADDRDSDAETIVLPGKDGHSPSKVRKVRQEDKSESDADALKSKSSLKAFKADVDSITARPGDAPKKKRHSSSAGSRLADKESHSRGKDRAGSSGLSSAPTSPTQTHRRLQHRRPRSRSDAAHISESDSDEFANKPPKSSLRDKIKSGDRINSQKRKAPKVESDDEADLRKARRQRTTSVSVDVGRNSRDARVSSRSQREARSQSRSPPPRNHRRSASTQLPSSNGLSHKKKRLPPPLQSTEYHSDDSSTSESPHPRSTKLRSLVTPSNSESHMSPAKVGPHKKHLDAHGQTLLARACARGEYDVVKQRLGERPEDLNVADYAGNTPLQIAAINGCEDIVKLLIQAGCNMDCVNYDKDTPLLDAVDNGHLEVVKLLLDAGVNPRKANVSGQEPIDRVTEETDHADEIRALLIAARKKAGDRMRTSEDRHSHHDFDTRDSHAPESPRRSPAAPSGRRSTTGRATKTRNDLLYMPLDDKTLRQAAGRGDEETVARILQVKEGFDDPESMVAAARGGHDLVIQLLLGLGGANADPGPVASLAAEFATPVLAAIGQENIKVVKLLLEQQGFDPTRRFKGETYYEIARRRQGPNWKEEEDILRAAYDEYKRTHKDGAPNKSPGRKERERDEKRAKRDEARVDAKRERKTGSKLDGQGSKRRSDSFSTHGDEESAKRGPGRPRKEEKLPAMQDIHREASPNVQNKSAKMKRAESDAAAASSDGESVKPRRKLVSKGELRGEREKKGRVSAGKEPTSPKASRNDETAEKQKLSEKYHDRTKALKHDPSREIDTTSKRHRKSTTPERSADADKDEAEVSVKRRRLEIDAPERKSKRSALEDKTKKTNGKGASDEDLANDKRLQESRRSDSDRSASSDKVKIKSEDVDIAMTEAPLKEPSEEGVDEAEVTKRKEEEEALKKEKKRLEEEQARRLEEEERKAKEEERQRREAEAARLHEEEEKRKKEEEERRQREEEERRHREQLEREAEEAKRQQEEEERKERERRHREEVERKRAAREAEAKRIREEEERARLDKLPPLLRWLQICPNPKLSSVAEKFRFMSGVRYDTIHPAATGTAEGREQWVLNTHVALLLGEKDLNLSRYTAWDRAPVSHLAKMTLWRTEWELYSLLSEKYWDLGQQLPDYYSGEDPTAVSFQNKQKLKQAAWERFSATEMFFVKLSELLYTVPNIPHLRNVTLAVEYRELLESEAQAVGWKAPLKWKQDPGADRFHGFAPRYKYYLGGYFLREDTPTKHLISSTPFPEKRVPRRGLVQVFPDDPEYEKLCLQQGLEHLVKGQSSPSLPNGVHTSAMETKLLNGTNGHGHGHLEAPSVAVNGGSH</sequence>
<feature type="compositionally biased region" description="Low complexity" evidence="2">
    <location>
        <begin position="509"/>
        <end position="519"/>
    </location>
</feature>
<feature type="domain" description="DUF7593" evidence="3">
    <location>
        <begin position="1086"/>
        <end position="1245"/>
    </location>
</feature>
<name>A0A167HTJ7_9HYPO</name>
<proteinExistence type="predicted"/>
<evidence type="ECO:0000259" key="4">
    <source>
        <dbReference type="Pfam" id="PF24521"/>
    </source>
</evidence>
<feature type="compositionally biased region" description="Basic and acidic residues" evidence="2">
    <location>
        <begin position="140"/>
        <end position="153"/>
    </location>
</feature>
<keyword evidence="1" id="KW-0040">ANK repeat</keyword>
<evidence type="ECO:0000256" key="2">
    <source>
        <dbReference type="SAM" id="MobiDB-lite"/>
    </source>
</evidence>
<dbReference type="PANTHER" id="PTHR24149">
    <property type="entry name" value="ANKYRIN REPEAT DOMAIN-CONTAINING PROTEIN 12"/>
    <property type="match status" value="1"/>
</dbReference>
<dbReference type="GO" id="GO:0005654">
    <property type="term" value="C:nucleoplasm"/>
    <property type="evidence" value="ECO:0007669"/>
    <property type="project" value="TreeGrafter"/>
</dbReference>
<dbReference type="SMART" id="SM00248">
    <property type="entry name" value="ANK"/>
    <property type="match status" value="4"/>
</dbReference>
<dbReference type="Pfam" id="PF24513">
    <property type="entry name" value="DUF7593"/>
    <property type="match status" value="1"/>
</dbReference>
<dbReference type="InterPro" id="IPR053210">
    <property type="entry name" value="ANKRD12"/>
</dbReference>
<feature type="compositionally biased region" description="Basic and acidic residues" evidence="2">
    <location>
        <begin position="202"/>
        <end position="211"/>
    </location>
</feature>
<feature type="region of interest" description="Disordered" evidence="2">
    <location>
        <begin position="480"/>
        <end position="531"/>
    </location>
</feature>
<evidence type="ECO:0000256" key="1">
    <source>
        <dbReference type="PROSITE-ProRule" id="PRU00023"/>
    </source>
</evidence>
<dbReference type="PROSITE" id="PS50297">
    <property type="entry name" value="ANK_REP_REGION"/>
    <property type="match status" value="2"/>
</dbReference>
<feature type="region of interest" description="Disordered" evidence="2">
    <location>
        <begin position="1"/>
        <end position="346"/>
    </location>
</feature>
<feature type="compositionally biased region" description="Basic and acidic residues" evidence="2">
    <location>
        <begin position="816"/>
        <end position="850"/>
    </location>
</feature>
<feature type="compositionally biased region" description="Basic and acidic residues" evidence="2">
    <location>
        <begin position="911"/>
        <end position="939"/>
    </location>
</feature>
<feature type="compositionally biased region" description="Basic and acidic residues" evidence="2">
    <location>
        <begin position="179"/>
        <end position="188"/>
    </location>
</feature>
<feature type="repeat" description="ANK" evidence="1">
    <location>
        <begin position="418"/>
        <end position="450"/>
    </location>
</feature>
<dbReference type="SUPFAM" id="SSF48403">
    <property type="entry name" value="Ankyrin repeat"/>
    <property type="match status" value="1"/>
</dbReference>
<feature type="compositionally biased region" description="Basic and acidic residues" evidence="2">
    <location>
        <begin position="857"/>
        <end position="898"/>
    </location>
</feature>
<accession>A0A167HTJ7</accession>
<feature type="compositionally biased region" description="Basic and acidic residues" evidence="2">
    <location>
        <begin position="790"/>
        <end position="802"/>
    </location>
</feature>
<dbReference type="OrthoDB" id="194358at2759"/>
<feature type="domain" description="KRIT1 ARM-repeats" evidence="4">
    <location>
        <begin position="521"/>
        <end position="667"/>
    </location>
</feature>
<dbReference type="Gene3D" id="1.25.40.20">
    <property type="entry name" value="Ankyrin repeat-containing domain"/>
    <property type="match status" value="1"/>
</dbReference>
<dbReference type="Pfam" id="PF12796">
    <property type="entry name" value="Ank_2"/>
    <property type="match status" value="1"/>
</dbReference>
<evidence type="ECO:0000313" key="6">
    <source>
        <dbReference type="Proteomes" id="UP000076863"/>
    </source>
</evidence>
<protein>
    <submittedName>
        <fullName evidence="5">Ankyrin repeat-containing domain protein</fullName>
    </submittedName>
</protein>
<reference evidence="5 6" key="1">
    <citation type="journal article" date="2016" name="Genome Biol. Evol.">
        <title>Divergent and convergent evolution of fungal pathogenicity.</title>
        <authorList>
            <person name="Shang Y."/>
            <person name="Xiao G."/>
            <person name="Zheng P."/>
            <person name="Cen K."/>
            <person name="Zhan S."/>
            <person name="Wang C."/>
        </authorList>
    </citation>
    <scope>NUCLEOTIDE SEQUENCE [LARGE SCALE GENOMIC DNA]</scope>
    <source>
        <strain evidence="5 6">RCEF 3172</strain>
    </source>
</reference>
<gene>
    <name evidence="5" type="ORF">BBO_02568</name>
</gene>
<feature type="compositionally biased region" description="Basic and acidic residues" evidence="2">
    <location>
        <begin position="480"/>
        <end position="508"/>
    </location>
</feature>
<feature type="region of interest" description="Disordered" evidence="2">
    <location>
        <begin position="1368"/>
        <end position="1392"/>
    </location>
</feature>
<dbReference type="Proteomes" id="UP000076863">
    <property type="component" value="Unassembled WGS sequence"/>
</dbReference>
<feature type="compositionally biased region" description="Basic and acidic residues" evidence="2">
    <location>
        <begin position="90"/>
        <end position="104"/>
    </location>
</feature>
<dbReference type="PROSITE" id="PS50088">
    <property type="entry name" value="ANK_REPEAT"/>
    <property type="match status" value="2"/>
</dbReference>
<feature type="repeat" description="ANK" evidence="1">
    <location>
        <begin position="385"/>
        <end position="417"/>
    </location>
</feature>
<dbReference type="InterPro" id="IPR036770">
    <property type="entry name" value="Ankyrin_rpt-contain_sf"/>
</dbReference>
<organism evidence="5 6">
    <name type="scientific">Beauveria brongniartii RCEF 3172</name>
    <dbReference type="NCBI Taxonomy" id="1081107"/>
    <lineage>
        <taxon>Eukaryota</taxon>
        <taxon>Fungi</taxon>
        <taxon>Dikarya</taxon>
        <taxon>Ascomycota</taxon>
        <taxon>Pezizomycotina</taxon>
        <taxon>Sordariomycetes</taxon>
        <taxon>Hypocreomycetidae</taxon>
        <taxon>Hypocreales</taxon>
        <taxon>Cordycipitaceae</taxon>
        <taxon>Beauveria</taxon>
        <taxon>Beauveria brongniartii</taxon>
    </lineage>
</organism>
<feature type="compositionally biased region" description="Basic and acidic residues" evidence="2">
    <location>
        <begin position="717"/>
        <end position="754"/>
    </location>
</feature>